<comment type="caution">
    <text evidence="2">The sequence shown here is derived from an EMBL/GenBank/DDBJ whole genome shotgun (WGS) entry which is preliminary data.</text>
</comment>
<feature type="transmembrane region" description="Helical" evidence="1">
    <location>
        <begin position="6"/>
        <end position="27"/>
    </location>
</feature>
<dbReference type="EMBL" id="JBHUFC010000001">
    <property type="protein sequence ID" value="MFD1786398.1"/>
    <property type="molecule type" value="Genomic_DNA"/>
</dbReference>
<proteinExistence type="predicted"/>
<keyword evidence="3" id="KW-1185">Reference proteome</keyword>
<feature type="transmembrane region" description="Helical" evidence="1">
    <location>
        <begin position="109"/>
        <end position="132"/>
    </location>
</feature>
<keyword evidence="1" id="KW-0812">Transmembrane</keyword>
<keyword evidence="1" id="KW-0472">Membrane</keyword>
<dbReference type="RefSeq" id="WP_380938326.1">
    <property type="nucleotide sequence ID" value="NZ_JBHUFC010000001.1"/>
</dbReference>
<sequence>MIPALAYPIAIAAALPTTLVVLALWVARSRLVDHDSVDSVLLPLIFLLVPLIFFVSIVGNVAGVAAGQVAGLVAPVAARLVAVLAAGAFCALACVWTQRGTFGRRSTPVSGSAVVMLAVADMLILAGGLSLLPGEPIL</sequence>
<name>A0ABW4N9K8_9SPHN</name>
<dbReference type="Proteomes" id="UP001597283">
    <property type="component" value="Unassembled WGS sequence"/>
</dbReference>
<feature type="transmembrane region" description="Helical" evidence="1">
    <location>
        <begin position="76"/>
        <end position="97"/>
    </location>
</feature>
<feature type="transmembrane region" description="Helical" evidence="1">
    <location>
        <begin position="39"/>
        <end position="64"/>
    </location>
</feature>
<evidence type="ECO:0000313" key="2">
    <source>
        <dbReference type="EMBL" id="MFD1786398.1"/>
    </source>
</evidence>
<evidence type="ECO:0000313" key="3">
    <source>
        <dbReference type="Proteomes" id="UP001597283"/>
    </source>
</evidence>
<reference evidence="3" key="1">
    <citation type="journal article" date="2019" name="Int. J. Syst. Evol. Microbiol.">
        <title>The Global Catalogue of Microorganisms (GCM) 10K type strain sequencing project: providing services to taxonomists for standard genome sequencing and annotation.</title>
        <authorList>
            <consortium name="The Broad Institute Genomics Platform"/>
            <consortium name="The Broad Institute Genome Sequencing Center for Infectious Disease"/>
            <person name="Wu L."/>
            <person name="Ma J."/>
        </authorList>
    </citation>
    <scope>NUCLEOTIDE SEQUENCE [LARGE SCALE GENOMIC DNA]</scope>
    <source>
        <strain evidence="3">Q85</strain>
    </source>
</reference>
<protein>
    <submittedName>
        <fullName evidence="2">Uncharacterized protein</fullName>
    </submittedName>
</protein>
<gene>
    <name evidence="2" type="ORF">ACFSC3_02315</name>
</gene>
<organism evidence="2 3">
    <name type="scientific">Sphingomonas floccifaciens</name>
    <dbReference type="NCBI Taxonomy" id="1844115"/>
    <lineage>
        <taxon>Bacteria</taxon>
        <taxon>Pseudomonadati</taxon>
        <taxon>Pseudomonadota</taxon>
        <taxon>Alphaproteobacteria</taxon>
        <taxon>Sphingomonadales</taxon>
        <taxon>Sphingomonadaceae</taxon>
        <taxon>Sphingomonas</taxon>
    </lineage>
</organism>
<accession>A0ABW4N9K8</accession>
<evidence type="ECO:0000256" key="1">
    <source>
        <dbReference type="SAM" id="Phobius"/>
    </source>
</evidence>
<keyword evidence="1" id="KW-1133">Transmembrane helix</keyword>